<dbReference type="Proteomes" id="UP001162885">
    <property type="component" value="Chromosome"/>
</dbReference>
<protein>
    <submittedName>
        <fullName evidence="3">Cupin domain-containing protein</fullName>
    </submittedName>
</protein>
<organism evidence="3 5">
    <name type="scientific">Mycolicibacterium boenickei</name>
    <dbReference type="NCBI Taxonomy" id="146017"/>
    <lineage>
        <taxon>Bacteria</taxon>
        <taxon>Bacillati</taxon>
        <taxon>Actinomycetota</taxon>
        <taxon>Actinomycetes</taxon>
        <taxon>Mycobacteriales</taxon>
        <taxon>Mycobacteriaceae</taxon>
        <taxon>Mycolicibacterium</taxon>
    </lineage>
</organism>
<dbReference type="EMBL" id="AP022579">
    <property type="protein sequence ID" value="BBX91227.1"/>
    <property type="molecule type" value="Genomic_DNA"/>
</dbReference>
<keyword evidence="4" id="KW-1185">Reference proteome</keyword>
<feature type="domain" description="Cupin type-2" evidence="1">
    <location>
        <begin position="39"/>
        <end position="92"/>
    </location>
</feature>
<dbReference type="Pfam" id="PF07883">
    <property type="entry name" value="Cupin_2"/>
    <property type="match status" value="1"/>
</dbReference>
<proteinExistence type="predicted"/>
<dbReference type="EMBL" id="CP060016">
    <property type="protein sequence ID" value="UNC01354.1"/>
    <property type="molecule type" value="Genomic_DNA"/>
</dbReference>
<dbReference type="SUPFAM" id="SSF51182">
    <property type="entry name" value="RmlC-like cupins"/>
    <property type="match status" value="1"/>
</dbReference>
<reference evidence="2" key="2">
    <citation type="submission" date="2020-02" db="EMBL/GenBank/DDBJ databases">
        <authorList>
            <person name="Matsumoto Y."/>
            <person name="Kinjo T."/>
            <person name="Motooka D."/>
            <person name="Nabeya D."/>
            <person name="Jung N."/>
            <person name="Uechi K."/>
            <person name="Horii T."/>
            <person name="Iida T."/>
            <person name="Fujita J."/>
            <person name="Nakamura S."/>
        </authorList>
    </citation>
    <scope>NUCLEOTIDE SEQUENCE</scope>
    <source>
        <strain evidence="2">JCM 15653</strain>
    </source>
</reference>
<evidence type="ECO:0000259" key="1">
    <source>
        <dbReference type="Pfam" id="PF07883"/>
    </source>
</evidence>
<dbReference type="Proteomes" id="UP000466683">
    <property type="component" value="Chromosome"/>
</dbReference>
<evidence type="ECO:0000313" key="5">
    <source>
        <dbReference type="Proteomes" id="UP001162885"/>
    </source>
</evidence>
<dbReference type="InterPro" id="IPR014710">
    <property type="entry name" value="RmlC-like_jellyroll"/>
</dbReference>
<reference evidence="3 5" key="3">
    <citation type="journal article" date="2022" name="BMC Genomics">
        <title>Comparative genome analysis of mycobacteria focusing on tRNA and non-coding RNA.</title>
        <authorList>
            <person name="Behra P.R.K."/>
            <person name="Pettersson B.M.F."/>
            <person name="Ramesh M."/>
            <person name="Das S."/>
            <person name="Dasgupta S."/>
            <person name="Kirsebom L.A."/>
        </authorList>
    </citation>
    <scope>NUCLEOTIDE SEQUENCE [LARGE SCALE GENOMIC DNA]</scope>
    <source>
        <strain evidence="3 5">DSM 44677</strain>
    </source>
</reference>
<evidence type="ECO:0000313" key="3">
    <source>
        <dbReference type="EMBL" id="UNC01354.1"/>
    </source>
</evidence>
<dbReference type="Gene3D" id="2.60.120.10">
    <property type="entry name" value="Jelly Rolls"/>
    <property type="match status" value="1"/>
</dbReference>
<evidence type="ECO:0000313" key="2">
    <source>
        <dbReference type="EMBL" id="BBX91227.1"/>
    </source>
</evidence>
<sequence>MQRHDPIAIAADLAPFDFREVAPFNGAAFCMYYGDQLDKSEWELHPDTDELLMVLKGRVTVEVLTDTESHRTELTAGQFVVVPKGHWHRHVEVQDVVELFFTPGVTEESTADDPRQQAQAR</sequence>
<gene>
    <name evidence="3" type="ORF">H5U98_08220</name>
    <name evidence="2" type="ORF">MBOE_28760</name>
</gene>
<dbReference type="RefSeq" id="WP_133118328.1">
    <property type="nucleotide sequence ID" value="NZ_AP022579.1"/>
</dbReference>
<evidence type="ECO:0000313" key="4">
    <source>
        <dbReference type="Proteomes" id="UP000466683"/>
    </source>
</evidence>
<dbReference type="InterPro" id="IPR013096">
    <property type="entry name" value="Cupin_2"/>
</dbReference>
<reference evidence="2 4" key="1">
    <citation type="journal article" date="2019" name="Emerg. Microbes Infect.">
        <title>Comprehensive subspecies identification of 175 nontuberculous mycobacteria species based on 7547 genomic profiles.</title>
        <authorList>
            <person name="Matsumoto Y."/>
            <person name="Kinjo T."/>
            <person name="Motooka D."/>
            <person name="Nabeya D."/>
            <person name="Jung N."/>
            <person name="Uechi K."/>
            <person name="Horii T."/>
            <person name="Iida T."/>
            <person name="Fujita J."/>
            <person name="Nakamura S."/>
        </authorList>
    </citation>
    <scope>NUCLEOTIDE SEQUENCE [LARGE SCALE GENOMIC DNA]</scope>
    <source>
        <strain evidence="2 4">JCM 15653</strain>
    </source>
</reference>
<dbReference type="InterPro" id="IPR011051">
    <property type="entry name" value="RmlC_Cupin_sf"/>
</dbReference>
<name>A0AAX3A1Y9_9MYCO</name>
<dbReference type="AlphaFoldDB" id="A0AAX3A1Y9"/>
<accession>A0AAX3A1Y9</accession>